<evidence type="ECO:0000256" key="1">
    <source>
        <dbReference type="SAM" id="MobiDB-lite"/>
    </source>
</evidence>
<evidence type="ECO:0000313" key="3">
    <source>
        <dbReference type="Proteomes" id="UP001143463"/>
    </source>
</evidence>
<comment type="caution">
    <text evidence="2">The sequence shown here is derived from an EMBL/GenBank/DDBJ whole genome shotgun (WGS) entry which is preliminary data.</text>
</comment>
<dbReference type="EMBL" id="BSFQ01000028">
    <property type="protein sequence ID" value="GLL14052.1"/>
    <property type="molecule type" value="Genomic_DNA"/>
</dbReference>
<accession>A0A9W6NYZ4</accession>
<reference evidence="2" key="1">
    <citation type="journal article" date="2014" name="Int. J. Syst. Evol. Microbiol.">
        <title>Complete genome sequence of Corynebacterium casei LMG S-19264T (=DSM 44701T), isolated from a smear-ripened cheese.</title>
        <authorList>
            <consortium name="US DOE Joint Genome Institute (JGI-PGF)"/>
            <person name="Walter F."/>
            <person name="Albersmeier A."/>
            <person name="Kalinowski J."/>
            <person name="Ruckert C."/>
        </authorList>
    </citation>
    <scope>NUCLEOTIDE SEQUENCE</scope>
    <source>
        <strain evidence="2">VKM Ac-1069</strain>
    </source>
</reference>
<dbReference type="Proteomes" id="UP001143463">
    <property type="component" value="Unassembled WGS sequence"/>
</dbReference>
<keyword evidence="3" id="KW-1185">Reference proteome</keyword>
<protein>
    <submittedName>
        <fullName evidence="2">Uncharacterized protein</fullName>
    </submittedName>
</protein>
<feature type="region of interest" description="Disordered" evidence="1">
    <location>
        <begin position="51"/>
        <end position="83"/>
    </location>
</feature>
<sequence>MSSGIVATRHLLRGRASAINLAAGWSVPEDVLGIQADMSAGVDVERVASYRPDLSRSGAPSGRPRPSTPWSPTPGSMKQSPYT</sequence>
<organism evidence="2 3">
    <name type="scientific">Pseudonocardia halophobica</name>
    <dbReference type="NCBI Taxonomy" id="29401"/>
    <lineage>
        <taxon>Bacteria</taxon>
        <taxon>Bacillati</taxon>
        <taxon>Actinomycetota</taxon>
        <taxon>Actinomycetes</taxon>
        <taxon>Pseudonocardiales</taxon>
        <taxon>Pseudonocardiaceae</taxon>
        <taxon>Pseudonocardia</taxon>
    </lineage>
</organism>
<reference evidence="2" key="2">
    <citation type="submission" date="2023-01" db="EMBL/GenBank/DDBJ databases">
        <authorList>
            <person name="Sun Q."/>
            <person name="Evtushenko L."/>
        </authorList>
    </citation>
    <scope>NUCLEOTIDE SEQUENCE</scope>
    <source>
        <strain evidence="2">VKM Ac-1069</strain>
    </source>
</reference>
<proteinExistence type="predicted"/>
<name>A0A9W6NYZ4_9PSEU</name>
<evidence type="ECO:0000313" key="2">
    <source>
        <dbReference type="EMBL" id="GLL14052.1"/>
    </source>
</evidence>
<dbReference type="AlphaFoldDB" id="A0A9W6NYZ4"/>
<gene>
    <name evidence="2" type="ORF">GCM10017577_51980</name>
</gene>